<evidence type="ECO:0000256" key="1">
    <source>
        <dbReference type="SAM" id="Phobius"/>
    </source>
</evidence>
<dbReference type="RefSeq" id="WP_021402226.1">
    <property type="nucleotide sequence ID" value="NZ_CP149699.1"/>
</dbReference>
<dbReference type="AlphaFoldDB" id="A0A9X8RLG8"/>
<keyword evidence="1" id="KW-1133">Transmembrane helix</keyword>
<evidence type="ECO:0000313" key="2">
    <source>
        <dbReference type="EMBL" id="SJS96983.1"/>
    </source>
</evidence>
<keyword evidence="1" id="KW-0472">Membrane</keyword>
<keyword evidence="1" id="KW-0812">Transmembrane</keyword>
<accession>A0A9X8RLG8</accession>
<comment type="caution">
    <text evidence="2">The sequence shown here is derived from an EMBL/GenBank/DDBJ whole genome shotgun (WGS) entry which is preliminary data.</text>
</comment>
<gene>
    <name evidence="2" type="ORF">SAMEA3375112_03282</name>
</gene>
<evidence type="ECO:0000313" key="3">
    <source>
        <dbReference type="Proteomes" id="UP000189137"/>
    </source>
</evidence>
<dbReference type="Proteomes" id="UP000189137">
    <property type="component" value="Unassembled WGS sequence"/>
</dbReference>
<reference evidence="2 3" key="1">
    <citation type="submission" date="2017-02" db="EMBL/GenBank/DDBJ databases">
        <authorList>
            <consortium name="Pathogen Informatics"/>
        </authorList>
    </citation>
    <scope>NUCLEOTIDE SEQUENCE [LARGE SCALE GENOMIC DNA]</scope>
    <source>
        <strain evidence="2 3">VRECD0157</strain>
    </source>
</reference>
<dbReference type="EMBL" id="FUPS01000014">
    <property type="protein sequence ID" value="SJS96983.1"/>
    <property type="molecule type" value="Genomic_DNA"/>
</dbReference>
<feature type="transmembrane region" description="Helical" evidence="1">
    <location>
        <begin position="6"/>
        <end position="27"/>
    </location>
</feature>
<name>A0A9X8RLG8_CLODI</name>
<organism evidence="2 3">
    <name type="scientific">Clostridioides difficile</name>
    <name type="common">Peptoclostridium difficile</name>
    <dbReference type="NCBI Taxonomy" id="1496"/>
    <lineage>
        <taxon>Bacteria</taxon>
        <taxon>Bacillati</taxon>
        <taxon>Bacillota</taxon>
        <taxon>Clostridia</taxon>
        <taxon>Peptostreptococcales</taxon>
        <taxon>Peptostreptococcaceae</taxon>
        <taxon>Clostridioides</taxon>
    </lineage>
</organism>
<proteinExistence type="predicted"/>
<sequence length="103" mass="12333">MLSKEIIELLSQYGFTAILLTLLMIWLGKYLEKNRQLEQDDRKKERAYFSREIKEQRTLFGNTIDKFDDKLDKFAEALNTNNSRLERVETDITKIKDKLETRD</sequence>
<protein>
    <submittedName>
        <fullName evidence="2">Uncharacterized protein</fullName>
    </submittedName>
</protein>